<accession>A0ABQ1N179</accession>
<evidence type="ECO:0000313" key="8">
    <source>
        <dbReference type="Proteomes" id="UP000602004"/>
    </source>
</evidence>
<evidence type="ECO:0000256" key="3">
    <source>
        <dbReference type="ARBA" id="ARBA00022989"/>
    </source>
</evidence>
<comment type="subcellular location">
    <subcellularLocation>
        <location evidence="1">Membrane</location>
        <topology evidence="1">Multi-pass membrane protein</topology>
    </subcellularLocation>
</comment>
<feature type="transmembrane region" description="Helical" evidence="5">
    <location>
        <begin position="62"/>
        <end position="85"/>
    </location>
</feature>
<keyword evidence="4 5" id="KW-0472">Membrane</keyword>
<feature type="transmembrane region" description="Helical" evidence="5">
    <location>
        <begin position="115"/>
        <end position="133"/>
    </location>
</feature>
<name>A0ABQ1N179_9BURK</name>
<dbReference type="PANTHER" id="PTHR37422">
    <property type="entry name" value="TEICHURONIC ACID BIOSYNTHESIS PROTEIN TUAE"/>
    <property type="match status" value="1"/>
</dbReference>
<evidence type="ECO:0000256" key="4">
    <source>
        <dbReference type="ARBA" id="ARBA00023136"/>
    </source>
</evidence>
<dbReference type="Proteomes" id="UP000602004">
    <property type="component" value="Unassembled WGS sequence"/>
</dbReference>
<dbReference type="Pfam" id="PF04932">
    <property type="entry name" value="Wzy_C"/>
    <property type="match status" value="1"/>
</dbReference>
<dbReference type="InterPro" id="IPR007016">
    <property type="entry name" value="O-antigen_ligase-rel_domated"/>
</dbReference>
<reference evidence="8" key="1">
    <citation type="journal article" date="2019" name="Int. J. Syst. Evol. Microbiol.">
        <title>The Global Catalogue of Microorganisms (GCM) 10K type strain sequencing project: providing services to taxonomists for standard genome sequencing and annotation.</title>
        <authorList>
            <consortium name="The Broad Institute Genomics Platform"/>
            <consortium name="The Broad Institute Genome Sequencing Center for Infectious Disease"/>
            <person name="Wu L."/>
            <person name="Ma J."/>
        </authorList>
    </citation>
    <scope>NUCLEOTIDE SEQUENCE [LARGE SCALE GENOMIC DNA]</scope>
    <source>
        <strain evidence="8">CGMCC 1.15103</strain>
    </source>
</reference>
<evidence type="ECO:0000256" key="2">
    <source>
        <dbReference type="ARBA" id="ARBA00022692"/>
    </source>
</evidence>
<feature type="transmembrane region" description="Helical" evidence="5">
    <location>
        <begin position="91"/>
        <end position="108"/>
    </location>
</feature>
<feature type="transmembrane region" description="Helical" evidence="5">
    <location>
        <begin position="179"/>
        <end position="197"/>
    </location>
</feature>
<feature type="transmembrane region" description="Helical" evidence="5">
    <location>
        <begin position="363"/>
        <end position="382"/>
    </location>
</feature>
<comment type="caution">
    <text evidence="7">The sequence shown here is derived from an EMBL/GenBank/DDBJ whole genome shotgun (WGS) entry which is preliminary data.</text>
</comment>
<evidence type="ECO:0000256" key="5">
    <source>
        <dbReference type="SAM" id="Phobius"/>
    </source>
</evidence>
<feature type="transmembrane region" description="Helical" evidence="5">
    <location>
        <begin position="388"/>
        <end position="405"/>
    </location>
</feature>
<dbReference type="InterPro" id="IPR051533">
    <property type="entry name" value="WaaL-like"/>
</dbReference>
<dbReference type="PANTHER" id="PTHR37422:SF23">
    <property type="entry name" value="TEICHURONIC ACID BIOSYNTHESIS PROTEIN TUAE"/>
    <property type="match status" value="1"/>
</dbReference>
<keyword evidence="2 5" id="KW-0812">Transmembrane</keyword>
<feature type="transmembrane region" description="Helical" evidence="5">
    <location>
        <begin position="331"/>
        <end position="351"/>
    </location>
</feature>
<feature type="transmembrane region" description="Helical" evidence="5">
    <location>
        <begin position="203"/>
        <end position="221"/>
    </location>
</feature>
<protein>
    <recommendedName>
        <fullName evidence="6">O-antigen ligase-related domain-containing protein</fullName>
    </recommendedName>
</protein>
<feature type="transmembrane region" description="Helical" evidence="5">
    <location>
        <begin position="228"/>
        <end position="245"/>
    </location>
</feature>
<proteinExistence type="predicted"/>
<feature type="domain" description="O-antigen ligase-related" evidence="6">
    <location>
        <begin position="188"/>
        <end position="340"/>
    </location>
</feature>
<dbReference type="EMBL" id="BMHL01000007">
    <property type="protein sequence ID" value="GGC51086.1"/>
    <property type="molecule type" value="Genomic_DNA"/>
</dbReference>
<feature type="transmembrane region" description="Helical" evidence="5">
    <location>
        <begin position="153"/>
        <end position="172"/>
    </location>
</feature>
<gene>
    <name evidence="7" type="ORF">GCM10011400_43270</name>
</gene>
<dbReference type="RefSeq" id="WP_115782257.1">
    <property type="nucleotide sequence ID" value="NZ_BMHL01000007.1"/>
</dbReference>
<feature type="transmembrane region" description="Helical" evidence="5">
    <location>
        <begin position="33"/>
        <end position="50"/>
    </location>
</feature>
<evidence type="ECO:0000259" key="6">
    <source>
        <dbReference type="Pfam" id="PF04932"/>
    </source>
</evidence>
<sequence>MIFAPSLVWLSTALLFFAPAVNLVWRGGTGYCFFVILALALGAAVANRRTPGYFSGLRTYRWYTIGMLAFIVAIAVQQALLGYWLPRQFDALSRFMLALPVFLLLRQLPSRHLRMIGWGCAAGALAAGIWALVDQPAGGWTDANRLNNSYTNAIPFGDTALLLGFLSVFTMGWDKPRDWRVLGLRLLALVGGGYASYLSGSRGGWLAVPVFVVLLGLQYQWYAHKKRFLITTLAIVIGAGALLSTERVQKRLAEVPNDVSMMHQGEDYTSVGLRLQLWNASRLIFTRHPVYGVGKGRLVDELGVLAKRGEVKSQIVNERAHSDFFSTLAEMGAVGVICLLLFYYGISVYFWRHRRSGDPAIRAASYAGLAVATSTVIFGLTIDVLVPIMVTVLLALLVATFLAVIDARKRELAAAQPAGSPSARQTAAGVKA</sequence>
<evidence type="ECO:0000313" key="7">
    <source>
        <dbReference type="EMBL" id="GGC51086.1"/>
    </source>
</evidence>
<keyword evidence="3 5" id="KW-1133">Transmembrane helix</keyword>
<keyword evidence="8" id="KW-1185">Reference proteome</keyword>
<organism evidence="7 8">
    <name type="scientific">Paraburkholderia caffeinilytica</name>
    <dbReference type="NCBI Taxonomy" id="1761016"/>
    <lineage>
        <taxon>Bacteria</taxon>
        <taxon>Pseudomonadati</taxon>
        <taxon>Pseudomonadota</taxon>
        <taxon>Betaproteobacteria</taxon>
        <taxon>Burkholderiales</taxon>
        <taxon>Burkholderiaceae</taxon>
        <taxon>Paraburkholderia</taxon>
    </lineage>
</organism>
<evidence type="ECO:0000256" key="1">
    <source>
        <dbReference type="ARBA" id="ARBA00004141"/>
    </source>
</evidence>